<keyword evidence="3" id="KW-1185">Reference proteome</keyword>
<organism evidence="2 3">
    <name type="scientific">Rhizophagus clarus</name>
    <dbReference type="NCBI Taxonomy" id="94130"/>
    <lineage>
        <taxon>Eukaryota</taxon>
        <taxon>Fungi</taxon>
        <taxon>Fungi incertae sedis</taxon>
        <taxon>Mucoromycota</taxon>
        <taxon>Glomeromycotina</taxon>
        <taxon>Glomeromycetes</taxon>
        <taxon>Glomerales</taxon>
        <taxon>Glomeraceae</taxon>
        <taxon>Rhizophagus</taxon>
    </lineage>
</organism>
<feature type="compositionally biased region" description="Acidic residues" evidence="1">
    <location>
        <begin position="68"/>
        <end position="131"/>
    </location>
</feature>
<gene>
    <name evidence="2" type="ORF">RclHR1_28970001</name>
</gene>
<protein>
    <recommendedName>
        <fullName evidence="4">Transposase domain-containing protein</fullName>
    </recommendedName>
</protein>
<comment type="caution">
    <text evidence="2">The sequence shown here is derived from an EMBL/GenBank/DDBJ whole genome shotgun (WGS) entry which is preliminary data.</text>
</comment>
<evidence type="ECO:0008006" key="4">
    <source>
        <dbReference type="Google" id="ProtNLM"/>
    </source>
</evidence>
<dbReference type="PANTHER" id="PTHR48209">
    <property type="entry name" value="AGL056WP"/>
    <property type="match status" value="1"/>
</dbReference>
<evidence type="ECO:0000313" key="2">
    <source>
        <dbReference type="EMBL" id="GBB96996.1"/>
    </source>
</evidence>
<proteinExistence type="predicted"/>
<evidence type="ECO:0000313" key="3">
    <source>
        <dbReference type="Proteomes" id="UP000247702"/>
    </source>
</evidence>
<dbReference type="AlphaFoldDB" id="A0A2Z6RY44"/>
<feature type="region of interest" description="Disordered" evidence="1">
    <location>
        <begin position="57"/>
        <end position="134"/>
    </location>
</feature>
<name>A0A2Z6RY44_9GLOM</name>
<sequence>MSTRVRDKVPCDCKNCDEKLVDERTRNKHAELERNLASRISGFILSLYRSSVKSVLEGNDDFNPIEPIYEEEDDDDDKDDDDDDEDNDDDEEDDDDDEEDDDDDKDDDDDDEDDDKDDDDQEEDDDDDNYEQFDASNTNFDYADSWIVLWILKYQSRFRLPDVTINVLIKFFCQVLQDINHMRYKEFPSSLHIAKKLLKVSKWLNYAVCQKCNTLYNAAEVLKEDDFKCSYIEFPSHPMRTKRKPCGVELTEQVPIIKGLNGMMTDVYDGEIWKNFPSQMDNSELRFFTKETVDSNLGPSEVKLDKINNYFTLIINELLDFWNGVKLPTKKCPNEHKHNAAIWKQQNTEEDRRQYVSETHVRWSEMLRLPYHDLIRHLVIDLMHNLFLGIAQWIIKKLWIEGNKIFKADLEIMERRAKGIKIPTNLGRASYKIVTGESSVPG</sequence>
<dbReference type="EMBL" id="BEXD01002109">
    <property type="protein sequence ID" value="GBB96996.1"/>
    <property type="molecule type" value="Genomic_DNA"/>
</dbReference>
<reference evidence="2 3" key="1">
    <citation type="submission" date="2017-11" db="EMBL/GenBank/DDBJ databases">
        <title>The genome of Rhizophagus clarus HR1 reveals common genetic basis of auxotrophy among arbuscular mycorrhizal fungi.</title>
        <authorList>
            <person name="Kobayashi Y."/>
        </authorList>
    </citation>
    <scope>NUCLEOTIDE SEQUENCE [LARGE SCALE GENOMIC DNA]</scope>
    <source>
        <strain evidence="2 3">HR1</strain>
    </source>
</reference>
<evidence type="ECO:0000256" key="1">
    <source>
        <dbReference type="SAM" id="MobiDB-lite"/>
    </source>
</evidence>
<accession>A0A2Z6RY44</accession>
<dbReference type="Proteomes" id="UP000247702">
    <property type="component" value="Unassembled WGS sequence"/>
</dbReference>
<dbReference type="STRING" id="94130.A0A2Z6RY44"/>